<keyword evidence="1" id="KW-0472">Membrane</keyword>
<reference evidence="3 4" key="1">
    <citation type="journal article" date="2020" name="ISME J.">
        <title>Uncovering the hidden diversity of litter-decomposition mechanisms in mushroom-forming fungi.</title>
        <authorList>
            <person name="Floudas D."/>
            <person name="Bentzer J."/>
            <person name="Ahren D."/>
            <person name="Johansson T."/>
            <person name="Persson P."/>
            <person name="Tunlid A."/>
        </authorList>
    </citation>
    <scope>NUCLEOTIDE SEQUENCE [LARGE SCALE GENOMIC DNA]</scope>
    <source>
        <strain evidence="3 4">CBS 101986</strain>
    </source>
</reference>
<evidence type="ECO:0000256" key="1">
    <source>
        <dbReference type="SAM" id="Phobius"/>
    </source>
</evidence>
<protein>
    <recommendedName>
        <fullName evidence="2">DUF6534 domain-containing protein</fullName>
    </recommendedName>
</protein>
<feature type="domain" description="DUF6534" evidence="2">
    <location>
        <begin position="31"/>
        <end position="111"/>
    </location>
</feature>
<proteinExistence type="predicted"/>
<dbReference type="EMBL" id="JAACJJ010000004">
    <property type="protein sequence ID" value="KAF5328351.1"/>
    <property type="molecule type" value="Genomic_DNA"/>
</dbReference>
<feature type="transmembrane region" description="Helical" evidence="1">
    <location>
        <begin position="22"/>
        <end position="46"/>
    </location>
</feature>
<sequence length="123" mass="14104">MVFLFGRYRMQTWTDVAHVKELLYLSLSVATFIDVVMAVSLFYVLWALNQASFSRGNSRAMQISRYVLICGFFTAICSLTAVFLLWALPHNLVFMGYSFLLPKVYVNSYLALSVLISPYLKLH</sequence>
<keyword evidence="1" id="KW-1133">Transmembrane helix</keyword>
<dbReference type="OrthoDB" id="3270417at2759"/>
<evidence type="ECO:0000313" key="3">
    <source>
        <dbReference type="EMBL" id="KAF5328351.1"/>
    </source>
</evidence>
<dbReference type="Proteomes" id="UP000567179">
    <property type="component" value="Unassembled WGS sequence"/>
</dbReference>
<keyword evidence="4" id="KW-1185">Reference proteome</keyword>
<keyword evidence="1" id="KW-0812">Transmembrane</keyword>
<dbReference type="Pfam" id="PF20152">
    <property type="entry name" value="DUF6534"/>
    <property type="match status" value="1"/>
</dbReference>
<organism evidence="3 4">
    <name type="scientific">Psilocybe cf. subviscida</name>
    <dbReference type="NCBI Taxonomy" id="2480587"/>
    <lineage>
        <taxon>Eukaryota</taxon>
        <taxon>Fungi</taxon>
        <taxon>Dikarya</taxon>
        <taxon>Basidiomycota</taxon>
        <taxon>Agaricomycotina</taxon>
        <taxon>Agaricomycetes</taxon>
        <taxon>Agaricomycetidae</taxon>
        <taxon>Agaricales</taxon>
        <taxon>Agaricineae</taxon>
        <taxon>Strophariaceae</taxon>
        <taxon>Psilocybe</taxon>
    </lineage>
</organism>
<name>A0A8H5BSP1_9AGAR</name>
<comment type="caution">
    <text evidence="3">The sequence shown here is derived from an EMBL/GenBank/DDBJ whole genome shotgun (WGS) entry which is preliminary data.</text>
</comment>
<gene>
    <name evidence="3" type="ORF">D9619_013343</name>
</gene>
<dbReference type="InterPro" id="IPR045339">
    <property type="entry name" value="DUF6534"/>
</dbReference>
<dbReference type="AlphaFoldDB" id="A0A8H5BSP1"/>
<feature type="transmembrane region" description="Helical" evidence="1">
    <location>
        <begin position="66"/>
        <end position="88"/>
    </location>
</feature>
<evidence type="ECO:0000259" key="2">
    <source>
        <dbReference type="Pfam" id="PF20152"/>
    </source>
</evidence>
<accession>A0A8H5BSP1</accession>
<feature type="transmembrane region" description="Helical" evidence="1">
    <location>
        <begin position="100"/>
        <end position="120"/>
    </location>
</feature>
<evidence type="ECO:0000313" key="4">
    <source>
        <dbReference type="Proteomes" id="UP000567179"/>
    </source>
</evidence>